<gene>
    <name evidence="10 13" type="primary">gshB</name>
    <name evidence="13" type="ORF">Tchar_01639</name>
</gene>
<dbReference type="PANTHER" id="PTHR21621:SF4">
    <property type="entry name" value="GLUTATHIONE SYNTHETASE"/>
    <property type="match status" value="1"/>
</dbReference>
<comment type="cofactor">
    <cofactor evidence="1">
        <name>Mn(2+)</name>
        <dbReference type="ChEBI" id="CHEBI:29035"/>
    </cofactor>
</comment>
<dbReference type="Gene3D" id="3.30.1490.20">
    <property type="entry name" value="ATP-grasp fold, A domain"/>
    <property type="match status" value="1"/>
</dbReference>
<comment type="cofactor">
    <cofactor evidence="2">
        <name>Mg(2+)</name>
        <dbReference type="ChEBI" id="CHEBI:18420"/>
    </cofactor>
</comment>
<accession>A0A554XCV7</accession>
<dbReference type="Gene3D" id="3.30.470.20">
    <property type="entry name" value="ATP-grasp fold, B domain"/>
    <property type="match status" value="1"/>
</dbReference>
<comment type="pathway">
    <text evidence="10">Sulfur metabolism; glutathione biosynthesis; glutathione from L-cysteine and L-glutamate: step 2/2.</text>
</comment>
<dbReference type="Pfam" id="PF02955">
    <property type="entry name" value="GSH-S_ATP"/>
    <property type="match status" value="1"/>
</dbReference>
<evidence type="ECO:0000256" key="1">
    <source>
        <dbReference type="ARBA" id="ARBA00001936"/>
    </source>
</evidence>
<dbReference type="InterPro" id="IPR013815">
    <property type="entry name" value="ATP_grasp_subdomain_1"/>
</dbReference>
<dbReference type="FunFam" id="3.30.1490.20:FF:000009">
    <property type="entry name" value="Glutathione synthetase"/>
    <property type="match status" value="1"/>
</dbReference>
<dbReference type="SUPFAM" id="SSF56059">
    <property type="entry name" value="Glutathione synthetase ATP-binding domain-like"/>
    <property type="match status" value="1"/>
</dbReference>
<evidence type="ECO:0000256" key="7">
    <source>
        <dbReference type="ARBA" id="ARBA00022840"/>
    </source>
</evidence>
<keyword evidence="3 10" id="KW-0436">Ligase</keyword>
<keyword evidence="14" id="KW-1185">Reference proteome</keyword>
<feature type="domain" description="ATP-grasp" evidence="12">
    <location>
        <begin position="163"/>
        <end position="348"/>
    </location>
</feature>
<proteinExistence type="inferred from homology"/>
<evidence type="ECO:0000313" key="13">
    <source>
        <dbReference type="EMBL" id="TSE33663.1"/>
    </source>
</evidence>
<comment type="caution">
    <text evidence="13">The sequence shown here is derived from an EMBL/GenBank/DDBJ whole genome shotgun (WGS) entry which is preliminary data.</text>
</comment>
<dbReference type="Pfam" id="PF02951">
    <property type="entry name" value="GSH-S_N"/>
    <property type="match status" value="1"/>
</dbReference>
<evidence type="ECO:0000256" key="2">
    <source>
        <dbReference type="ARBA" id="ARBA00001946"/>
    </source>
</evidence>
<dbReference type="GO" id="GO:0005524">
    <property type="term" value="F:ATP binding"/>
    <property type="evidence" value="ECO:0007669"/>
    <property type="project" value="UniProtKB-UniRule"/>
</dbReference>
<evidence type="ECO:0000256" key="3">
    <source>
        <dbReference type="ARBA" id="ARBA00022598"/>
    </source>
</evidence>
<dbReference type="HAMAP" id="MF_00162">
    <property type="entry name" value="GSH_S"/>
    <property type="match status" value="1"/>
</dbReference>
<dbReference type="PROSITE" id="PS50975">
    <property type="entry name" value="ATP_GRASP"/>
    <property type="match status" value="1"/>
</dbReference>
<dbReference type="EMBL" id="VJON01000025">
    <property type="protein sequence ID" value="TSE33663.1"/>
    <property type="molecule type" value="Genomic_DNA"/>
</dbReference>
<dbReference type="Gene3D" id="3.40.50.20">
    <property type="match status" value="1"/>
</dbReference>
<keyword evidence="9" id="KW-0464">Manganese</keyword>
<dbReference type="EC" id="6.3.2.3" evidence="10"/>
<organism evidence="13 14">
    <name type="scientific">Tepidimonas charontis</name>
    <dbReference type="NCBI Taxonomy" id="2267262"/>
    <lineage>
        <taxon>Bacteria</taxon>
        <taxon>Pseudomonadati</taxon>
        <taxon>Pseudomonadota</taxon>
        <taxon>Betaproteobacteria</taxon>
        <taxon>Burkholderiales</taxon>
        <taxon>Tepidimonas</taxon>
    </lineage>
</organism>
<keyword evidence="4 10" id="KW-0317">Glutathione biosynthesis</keyword>
<dbReference type="PANTHER" id="PTHR21621">
    <property type="entry name" value="RIBOSOMAL PROTEIN S6 MODIFICATION PROTEIN"/>
    <property type="match status" value="1"/>
</dbReference>
<feature type="region of interest" description="Disordered" evidence="11">
    <location>
        <begin position="1"/>
        <end position="33"/>
    </location>
</feature>
<comment type="catalytic activity">
    <reaction evidence="10">
        <text>gamma-L-glutamyl-L-cysteine + glycine + ATP = glutathione + ADP + phosphate + H(+)</text>
        <dbReference type="Rhea" id="RHEA:13557"/>
        <dbReference type="ChEBI" id="CHEBI:15378"/>
        <dbReference type="ChEBI" id="CHEBI:30616"/>
        <dbReference type="ChEBI" id="CHEBI:43474"/>
        <dbReference type="ChEBI" id="CHEBI:57305"/>
        <dbReference type="ChEBI" id="CHEBI:57925"/>
        <dbReference type="ChEBI" id="CHEBI:58173"/>
        <dbReference type="ChEBI" id="CHEBI:456216"/>
        <dbReference type="EC" id="6.3.2.3"/>
    </reaction>
</comment>
<sequence>MSEPIATPSVLSDPRDTDAAAAPLGATPQRSGPDAVPLRRVLVVADPLHTFATYKDSTFAMMRALARRGVALAACEPAHLQWRRGEPVTALVRAIELTGDADDWFRVRYQGREPLHAFDAVLMRKDPPFDAEYFYATHLLQQAEREGARVFNRPAALRDHPEKLALMEFADVAPPTLVTRSAEAIRAFHAEQRDIILKPLDGMGGRGIFRVGPDGLNLGAVIETLTAHGHTTIMVQRYLPEIAQGDKRILLIGGEAVPFCLARIPQSGEVRGNLAAGGRGVAQPLSDSDWAIARAVGPTLAARGLLLVGLDVIGTCLTEINVTSPTCFQEITQQTGFDVAERFVDALQAALATTGTAV</sequence>
<keyword evidence="6 10" id="KW-0547">Nucleotide-binding</keyword>
<evidence type="ECO:0000259" key="12">
    <source>
        <dbReference type="PROSITE" id="PS50975"/>
    </source>
</evidence>
<keyword evidence="7 10" id="KW-0067">ATP-binding</keyword>
<dbReference type="InterPro" id="IPR006284">
    <property type="entry name" value="Glut_synth_pro"/>
</dbReference>
<evidence type="ECO:0000313" key="14">
    <source>
        <dbReference type="Proteomes" id="UP000318294"/>
    </source>
</evidence>
<dbReference type="InterPro" id="IPR004218">
    <property type="entry name" value="GSHS_ATP-bd"/>
</dbReference>
<dbReference type="InterPro" id="IPR011761">
    <property type="entry name" value="ATP-grasp"/>
</dbReference>
<name>A0A554XCV7_9BURK</name>
<dbReference type="UniPathway" id="UPA00142">
    <property type="reaction ID" value="UER00210"/>
</dbReference>
<keyword evidence="8" id="KW-0460">Magnesium</keyword>
<dbReference type="GO" id="GO:0046872">
    <property type="term" value="F:metal ion binding"/>
    <property type="evidence" value="ECO:0007669"/>
    <property type="project" value="UniProtKB-KW"/>
</dbReference>
<evidence type="ECO:0000256" key="9">
    <source>
        <dbReference type="ARBA" id="ARBA00023211"/>
    </source>
</evidence>
<dbReference type="Proteomes" id="UP000318294">
    <property type="component" value="Unassembled WGS sequence"/>
</dbReference>
<dbReference type="InterPro" id="IPR004215">
    <property type="entry name" value="GSHS_N"/>
</dbReference>
<dbReference type="InterPro" id="IPR016185">
    <property type="entry name" value="PreATP-grasp_dom_sf"/>
</dbReference>
<evidence type="ECO:0000256" key="6">
    <source>
        <dbReference type="ARBA" id="ARBA00022741"/>
    </source>
</evidence>
<comment type="similarity">
    <text evidence="10">Belongs to the prokaryotic GSH synthase family.</text>
</comment>
<dbReference type="SUPFAM" id="SSF52440">
    <property type="entry name" value="PreATP-grasp domain"/>
    <property type="match status" value="1"/>
</dbReference>
<dbReference type="NCBIfam" id="NF003573">
    <property type="entry name" value="PRK05246.1"/>
    <property type="match status" value="1"/>
</dbReference>
<evidence type="ECO:0000256" key="4">
    <source>
        <dbReference type="ARBA" id="ARBA00022684"/>
    </source>
</evidence>
<evidence type="ECO:0000256" key="5">
    <source>
        <dbReference type="ARBA" id="ARBA00022723"/>
    </source>
</evidence>
<evidence type="ECO:0000256" key="10">
    <source>
        <dbReference type="HAMAP-Rule" id="MF_00162"/>
    </source>
</evidence>
<evidence type="ECO:0000256" key="8">
    <source>
        <dbReference type="ARBA" id="ARBA00022842"/>
    </source>
</evidence>
<dbReference type="OrthoDB" id="9785415at2"/>
<dbReference type="GO" id="GO:0004363">
    <property type="term" value="F:glutathione synthase activity"/>
    <property type="evidence" value="ECO:0007669"/>
    <property type="project" value="UniProtKB-UniRule"/>
</dbReference>
<evidence type="ECO:0000256" key="11">
    <source>
        <dbReference type="SAM" id="MobiDB-lite"/>
    </source>
</evidence>
<dbReference type="RefSeq" id="WP_144328587.1">
    <property type="nucleotide sequence ID" value="NZ_VJON01000025.1"/>
</dbReference>
<reference evidence="13 14" key="1">
    <citation type="submission" date="2019-07" db="EMBL/GenBank/DDBJ databases">
        <title>Tepidimonas charontis SPSP-6 draft genome.</title>
        <authorList>
            <person name="Da Costa M.S."/>
            <person name="Froufe H.J.C."/>
            <person name="Egas C."/>
            <person name="Albuquerque L."/>
        </authorList>
    </citation>
    <scope>NUCLEOTIDE SEQUENCE [LARGE SCALE GENOMIC DNA]</scope>
    <source>
        <strain evidence="13 14">SPSP-6</strain>
    </source>
</reference>
<protein>
    <recommendedName>
        <fullName evidence="10">Glutathione synthetase</fullName>
        <ecNumber evidence="10">6.3.2.3</ecNumber>
    </recommendedName>
    <alternativeName>
        <fullName evidence="10">GSH synthetase</fullName>
        <shortName evidence="10">GSH-S</shortName>
        <shortName evidence="10">GSHase</shortName>
    </alternativeName>
    <alternativeName>
        <fullName evidence="10">Glutathione synthase</fullName>
    </alternativeName>
</protein>
<dbReference type="AlphaFoldDB" id="A0A554XCV7"/>
<keyword evidence="5" id="KW-0479">Metal-binding</keyword>
<dbReference type="GO" id="GO:0005737">
    <property type="term" value="C:cytoplasm"/>
    <property type="evidence" value="ECO:0007669"/>
    <property type="project" value="TreeGrafter"/>
</dbReference>
<dbReference type="NCBIfam" id="TIGR01380">
    <property type="entry name" value="glut_syn"/>
    <property type="match status" value="1"/>
</dbReference>